<dbReference type="EMBL" id="SSOP01000017">
    <property type="protein sequence ID" value="KAB5594715.1"/>
    <property type="molecule type" value="Genomic_DNA"/>
</dbReference>
<gene>
    <name evidence="6" type="ORF">CTheo_1862</name>
</gene>
<evidence type="ECO:0000256" key="4">
    <source>
        <dbReference type="ARBA" id="ARBA00024855"/>
    </source>
</evidence>
<sequence length="112" mass="12212">MSNLEPGTYALRSVTIGKRMGLGGMYATREEPGAPIHITAKIPSAIDRQNWDIRPAEGNAYYIVSPHTPSREELIGFHNESIENHGPATLGSPKSFIIKSVGNVPFGDDVYM</sequence>
<comment type="subunit">
    <text evidence="1">Homodimer.</text>
</comment>
<keyword evidence="3" id="KW-0789">Thiol protease inhibitor</keyword>
<evidence type="ECO:0000256" key="3">
    <source>
        <dbReference type="ARBA" id="ARBA00022704"/>
    </source>
</evidence>
<comment type="function">
    <text evidence="4">Binds and inhibits cysteine proteinases. Inhibits most strongly papain and cathepsin L, more weakly bromelain and cathepsin B while it is completely ineffective against cathepsin H.</text>
</comment>
<dbReference type="AlphaFoldDB" id="A0A5N5QSJ2"/>
<evidence type="ECO:0000256" key="5">
    <source>
        <dbReference type="ARBA" id="ARBA00025775"/>
    </source>
</evidence>
<name>A0A5N5QSJ2_9AGAM</name>
<evidence type="ECO:0000256" key="1">
    <source>
        <dbReference type="ARBA" id="ARBA00011738"/>
    </source>
</evidence>
<keyword evidence="2" id="KW-0646">Protease inhibitor</keyword>
<dbReference type="Pfam" id="PF10467">
    <property type="entry name" value="Inhibitor_I48"/>
    <property type="match status" value="1"/>
</dbReference>
<dbReference type="CDD" id="cd00161">
    <property type="entry name" value="beta-trefoil_Ricin-like"/>
    <property type="match status" value="1"/>
</dbReference>
<evidence type="ECO:0000256" key="2">
    <source>
        <dbReference type="ARBA" id="ARBA00022690"/>
    </source>
</evidence>
<proteinExistence type="inferred from homology"/>
<dbReference type="GO" id="GO:0004869">
    <property type="term" value="F:cysteine-type endopeptidase inhibitor activity"/>
    <property type="evidence" value="ECO:0007669"/>
    <property type="project" value="UniProtKB-KW"/>
</dbReference>
<comment type="similarity">
    <text evidence="5">Belongs to the protease inhibitor I48 family.</text>
</comment>
<protein>
    <submittedName>
        <fullName evidence="6">Uncharacterized protein</fullName>
    </submittedName>
</protein>
<comment type="caution">
    <text evidence="6">The sequence shown here is derived from an EMBL/GenBank/DDBJ whole genome shotgun (WGS) entry which is preliminary data.</text>
</comment>
<accession>A0A5N5QSJ2</accession>
<reference evidence="6 7" key="1">
    <citation type="journal article" date="2019" name="Fungal Biol. Biotechnol.">
        <title>Draft genome sequence of fastidious pathogen Ceratobasidium theobromae, which causes vascular-streak dieback in Theobroma cacao.</title>
        <authorList>
            <person name="Ali S.S."/>
            <person name="Asman A."/>
            <person name="Shao J."/>
            <person name="Firmansyah A.P."/>
            <person name="Susilo A.W."/>
            <person name="Rosmana A."/>
            <person name="McMahon P."/>
            <person name="Junaid M."/>
            <person name="Guest D."/>
            <person name="Kheng T.Y."/>
            <person name="Meinhardt L.W."/>
            <person name="Bailey B.A."/>
        </authorList>
    </citation>
    <scope>NUCLEOTIDE SEQUENCE [LARGE SCALE GENOMIC DNA]</scope>
    <source>
        <strain evidence="6 7">CT2</strain>
    </source>
</reference>
<dbReference type="Proteomes" id="UP000383932">
    <property type="component" value="Unassembled WGS sequence"/>
</dbReference>
<organism evidence="6 7">
    <name type="scientific">Ceratobasidium theobromae</name>
    <dbReference type="NCBI Taxonomy" id="1582974"/>
    <lineage>
        <taxon>Eukaryota</taxon>
        <taxon>Fungi</taxon>
        <taxon>Dikarya</taxon>
        <taxon>Basidiomycota</taxon>
        <taxon>Agaricomycotina</taxon>
        <taxon>Agaricomycetes</taxon>
        <taxon>Cantharellales</taxon>
        <taxon>Ceratobasidiaceae</taxon>
        <taxon>Ceratobasidium</taxon>
    </lineage>
</organism>
<keyword evidence="7" id="KW-1185">Reference proteome</keyword>
<evidence type="ECO:0000313" key="7">
    <source>
        <dbReference type="Proteomes" id="UP000383932"/>
    </source>
</evidence>
<evidence type="ECO:0000313" key="6">
    <source>
        <dbReference type="EMBL" id="KAB5594715.1"/>
    </source>
</evidence>
<dbReference type="InterPro" id="IPR019508">
    <property type="entry name" value="Prot_inh_I48_clitocypin"/>
</dbReference>
<dbReference type="Gene3D" id="2.80.10.50">
    <property type="match status" value="1"/>
</dbReference>